<organism evidence="2">
    <name type="scientific">Amphora coffeiformis</name>
    <dbReference type="NCBI Taxonomy" id="265554"/>
    <lineage>
        <taxon>Eukaryota</taxon>
        <taxon>Sar</taxon>
        <taxon>Stramenopiles</taxon>
        <taxon>Ochrophyta</taxon>
        <taxon>Bacillariophyta</taxon>
        <taxon>Bacillariophyceae</taxon>
        <taxon>Bacillariophycidae</taxon>
        <taxon>Thalassiophysales</taxon>
        <taxon>Catenulaceae</taxon>
        <taxon>Amphora</taxon>
    </lineage>
</organism>
<feature type="compositionally biased region" description="Basic and acidic residues" evidence="1">
    <location>
        <begin position="100"/>
        <end position="111"/>
    </location>
</feature>
<evidence type="ECO:0000313" key="2">
    <source>
        <dbReference type="EMBL" id="CAE0405953.1"/>
    </source>
</evidence>
<dbReference type="EMBL" id="HBIM01004562">
    <property type="protein sequence ID" value="CAE0405953.1"/>
    <property type="molecule type" value="Transcribed_RNA"/>
</dbReference>
<dbReference type="Gene3D" id="1.10.490.10">
    <property type="entry name" value="Globins"/>
    <property type="match status" value="1"/>
</dbReference>
<dbReference type="GO" id="GO:0019825">
    <property type="term" value="F:oxygen binding"/>
    <property type="evidence" value="ECO:0007669"/>
    <property type="project" value="InterPro"/>
</dbReference>
<accession>A0A7S3P1L5</accession>
<dbReference type="GO" id="GO:0020037">
    <property type="term" value="F:heme binding"/>
    <property type="evidence" value="ECO:0007669"/>
    <property type="project" value="InterPro"/>
</dbReference>
<feature type="region of interest" description="Disordered" evidence="1">
    <location>
        <begin position="189"/>
        <end position="229"/>
    </location>
</feature>
<dbReference type="SUPFAM" id="SSF46458">
    <property type="entry name" value="Globin-like"/>
    <property type="match status" value="1"/>
</dbReference>
<dbReference type="AlphaFoldDB" id="A0A7S3P1L5"/>
<feature type="compositionally biased region" description="Low complexity" evidence="1">
    <location>
        <begin position="210"/>
        <end position="229"/>
    </location>
</feature>
<feature type="compositionally biased region" description="Basic and acidic residues" evidence="1">
    <location>
        <begin position="15"/>
        <end position="34"/>
    </location>
</feature>
<evidence type="ECO:0000256" key="1">
    <source>
        <dbReference type="SAM" id="MobiDB-lite"/>
    </source>
</evidence>
<name>A0A7S3P1L5_9STRA</name>
<feature type="compositionally biased region" description="Low complexity" evidence="1">
    <location>
        <begin position="158"/>
        <end position="168"/>
    </location>
</feature>
<dbReference type="InterPro" id="IPR012292">
    <property type="entry name" value="Globin/Proto"/>
</dbReference>
<feature type="compositionally biased region" description="Low complexity" evidence="1">
    <location>
        <begin position="189"/>
        <end position="198"/>
    </location>
</feature>
<reference evidence="2" key="1">
    <citation type="submission" date="2021-01" db="EMBL/GenBank/DDBJ databases">
        <authorList>
            <person name="Corre E."/>
            <person name="Pelletier E."/>
            <person name="Niang G."/>
            <person name="Scheremetjew M."/>
            <person name="Finn R."/>
            <person name="Kale V."/>
            <person name="Holt S."/>
            <person name="Cochrane G."/>
            <person name="Meng A."/>
            <person name="Brown T."/>
            <person name="Cohen L."/>
        </authorList>
    </citation>
    <scope>NUCLEOTIDE SEQUENCE</scope>
    <source>
        <strain evidence="2">CCMP127</strain>
    </source>
</reference>
<protein>
    <submittedName>
        <fullName evidence="2">Uncharacterized protein</fullName>
    </submittedName>
</protein>
<gene>
    <name evidence="2" type="ORF">ACOF00016_LOCUS3903</name>
</gene>
<proteinExistence type="predicted"/>
<feature type="region of interest" description="Disordered" evidence="1">
    <location>
        <begin position="1"/>
        <end position="171"/>
    </location>
</feature>
<sequence length="391" mass="43388">MGEKSDFVKTASAKKKSEEKAKKTKTKKVDEKVKKDKKKHSSSSAHKPRKSSRSSSKNKKDEEIKTTEVVVKCTDPTQQRKKLRLLAKMMKGGRSTSTATEKDEKIQRCEESLEFQLPHQHSVRSLEERAQSNLSNRPKHRRASLDMTKGPDHRIKNSDSASLSDSNSTITTEDMDGTFHSCISKYSHSSNDYSSKYSSNDDDDDDDDCSVSSSVSEASFGSAGGSSVSSVQSTRSICLGRKNVASIPIHVATTWDTVKQKEGYASDLTESLLCEMMRLGPSERNVRREVLGSTNIKSFRSSEFDKLARKIADSIDYLVNLLASPDMDDCDVLSIADELRGLGIQQLQLFCSALTFALEELLKGEDEFPEDARNAWDQAFESFGAKMTEGA</sequence>
<feature type="compositionally biased region" description="Acidic residues" evidence="1">
    <location>
        <begin position="200"/>
        <end position="209"/>
    </location>
</feature>
<dbReference type="InterPro" id="IPR009050">
    <property type="entry name" value="Globin-like_sf"/>
</dbReference>
<feature type="compositionally biased region" description="Basic residues" evidence="1">
    <location>
        <begin position="35"/>
        <end position="52"/>
    </location>
</feature>